<name>Q928X6_LISIN</name>
<dbReference type="STRING" id="272626.gene:17566765"/>
<gene>
    <name evidence="1" type="ordered locus">lin2404</name>
</gene>
<dbReference type="AlphaFoldDB" id="Q928X6"/>
<sequence>MTLNSYFRRKSSRVYGDLLFTYDGKYEKCHGKDKKARRKYERLLRKRDVEKEVAKQ</sequence>
<dbReference type="EMBL" id="AL596172">
    <property type="protein sequence ID" value="CAC97631.1"/>
    <property type="molecule type" value="Genomic_DNA"/>
</dbReference>
<organism evidence="1 2">
    <name type="scientific">Listeria innocua serovar 6a (strain ATCC BAA-680 / CLIP 11262)</name>
    <dbReference type="NCBI Taxonomy" id="272626"/>
    <lineage>
        <taxon>Bacteria</taxon>
        <taxon>Bacillati</taxon>
        <taxon>Bacillota</taxon>
        <taxon>Bacilli</taxon>
        <taxon>Bacillales</taxon>
        <taxon>Listeriaceae</taxon>
        <taxon>Listeria</taxon>
    </lineage>
</organism>
<accession>Q928X6</accession>
<protein>
    <submittedName>
        <fullName evidence="1">Lin2404 protein</fullName>
    </submittedName>
</protein>
<evidence type="ECO:0000313" key="2">
    <source>
        <dbReference type="Proteomes" id="UP000002513"/>
    </source>
</evidence>
<dbReference type="HOGENOM" id="CLU_3008895_0_0_9"/>
<dbReference type="Proteomes" id="UP000002513">
    <property type="component" value="Chromosome"/>
</dbReference>
<reference evidence="1 2" key="1">
    <citation type="journal article" date="2001" name="Science">
        <title>Comparative genomics of Listeria species.</title>
        <authorList>
            <person name="Glaser P."/>
            <person name="Frangeul L."/>
            <person name="Buchrieser C."/>
            <person name="Rusniok C."/>
            <person name="Amend A."/>
            <person name="Baquero F."/>
            <person name="Berche P."/>
            <person name="Bloecker H."/>
            <person name="Brandt P."/>
            <person name="Chakraborty T."/>
            <person name="Charbit A."/>
            <person name="Chetouani F."/>
            <person name="Couve E."/>
            <person name="de Daruvar A."/>
            <person name="Dehoux P."/>
            <person name="Domann E."/>
            <person name="Dominguez-Bernal G."/>
            <person name="Duchaud E."/>
            <person name="Durant L."/>
            <person name="Dussurget O."/>
            <person name="Entian K.-D."/>
            <person name="Fsihi H."/>
            <person name="Garcia-del Portillo F."/>
            <person name="Garrido P."/>
            <person name="Gautier L."/>
            <person name="Goebel W."/>
            <person name="Gomez-Lopez N."/>
            <person name="Hain T."/>
            <person name="Hauf J."/>
            <person name="Jackson D."/>
            <person name="Jones L.-M."/>
            <person name="Kaerst U."/>
            <person name="Kreft J."/>
            <person name="Kuhn M."/>
            <person name="Kunst F."/>
            <person name="Kurapkat G."/>
            <person name="Madueno E."/>
            <person name="Maitournam A."/>
            <person name="Mata Vicente J."/>
            <person name="Ng E."/>
            <person name="Nedjari H."/>
            <person name="Nordsiek G."/>
            <person name="Novella S."/>
            <person name="de Pablos B."/>
            <person name="Perez-Diaz J.-C."/>
            <person name="Purcell R."/>
            <person name="Remmel B."/>
            <person name="Rose M."/>
            <person name="Schlueter T."/>
            <person name="Simoes N."/>
            <person name="Tierrez A."/>
            <person name="Vazquez-Boland J.-A."/>
            <person name="Voss H."/>
            <person name="Wehland J."/>
            <person name="Cossart P."/>
        </authorList>
    </citation>
    <scope>NUCLEOTIDE SEQUENCE [LARGE SCALE GENOMIC DNA]</scope>
    <source>
        <strain evidence="2">ATCC BAA-680 / CLIP 11262</strain>
    </source>
</reference>
<dbReference type="RefSeq" id="WP_010991166.1">
    <property type="nucleotide sequence ID" value="NC_003212.1"/>
</dbReference>
<proteinExistence type="predicted"/>
<dbReference type="KEGG" id="lin:lin2404"/>
<evidence type="ECO:0000313" key="1">
    <source>
        <dbReference type="EMBL" id="CAC97631.1"/>
    </source>
</evidence>
<dbReference type="PIR" id="AG1732">
    <property type="entry name" value="AG1732"/>
</dbReference>